<accession>A0A4R1MYI3</accession>
<dbReference type="InterPro" id="IPR020579">
    <property type="entry name" value="Exonuc_VII_lsu_C"/>
</dbReference>
<dbReference type="GO" id="GO:0009318">
    <property type="term" value="C:exodeoxyribonuclease VII complex"/>
    <property type="evidence" value="ECO:0007669"/>
    <property type="project" value="UniProtKB-UniRule"/>
</dbReference>
<reference evidence="9 10" key="1">
    <citation type="submission" date="2019-03" db="EMBL/GenBank/DDBJ databases">
        <title>Genomic Encyclopedia of Type Strains, Phase IV (KMG-IV): sequencing the most valuable type-strain genomes for metagenomic binning, comparative biology and taxonomic classification.</title>
        <authorList>
            <person name="Goeker M."/>
        </authorList>
    </citation>
    <scope>NUCLEOTIDE SEQUENCE [LARGE SCALE GENOMIC DNA]</scope>
    <source>
        <strain evidence="9 10">DSM 24176</strain>
    </source>
</reference>
<dbReference type="PANTHER" id="PTHR30008">
    <property type="entry name" value="EXODEOXYRIBONUCLEASE 7 LARGE SUBUNIT"/>
    <property type="match status" value="1"/>
</dbReference>
<comment type="catalytic activity">
    <reaction evidence="5 6">
        <text>Exonucleolytic cleavage in either 5'- to 3'- or 3'- to 5'-direction to yield nucleoside 5'-phosphates.</text>
        <dbReference type="EC" id="3.1.11.6"/>
    </reaction>
</comment>
<dbReference type="CDD" id="cd04489">
    <property type="entry name" value="ExoVII_LU_OBF"/>
    <property type="match status" value="1"/>
</dbReference>
<keyword evidence="10" id="KW-1185">Reference proteome</keyword>
<feature type="domain" description="OB-fold nucleic acid binding" evidence="8">
    <location>
        <begin position="5"/>
        <end position="100"/>
    </location>
</feature>
<dbReference type="OrthoDB" id="9802795at2"/>
<proteinExistence type="inferred from homology"/>
<dbReference type="GO" id="GO:0008855">
    <property type="term" value="F:exodeoxyribonuclease VII activity"/>
    <property type="evidence" value="ECO:0007669"/>
    <property type="project" value="UniProtKB-UniRule"/>
</dbReference>
<dbReference type="Pfam" id="PF02601">
    <property type="entry name" value="Exonuc_VII_L"/>
    <property type="match status" value="1"/>
</dbReference>
<sequence length="403" mass="46358">MKNIFSVGQVNAYIKNVFVQDYVLNDIWVKGEISNYKKHSSGHIYFTLKDQTSAISCVLFNRYTDLLPCELEEGMNIVARGYVSVYERTGQYQVYVQQVQLDGIGALYQKFEELKRRLEKEGLFRQDIKKAIPKFPKKIGIITSPTGAAIEDIKNVIKRRNTCIEVVLYPSLVQGQGASLDIVKGIQTLDKIQDIDIIIVGRGGGSIEDLWAFNEEKVAYAIYHAKTPIISAVGHETDFTIADFVSDLRAPTPSAAAELAVPSMDMIDEMMNQYQYKLNTIITRKFEHFYNIIKQQQLRMNYTNPLYHIQQNQQYLMELENKMDYLIESKLIQYNHKIELFHERLKALSPYRSLKKGMAHITDANGEIVSSINHIETNQTLKVQLVDGELKVNVNEIKEKRWE</sequence>
<evidence type="ECO:0000259" key="8">
    <source>
        <dbReference type="Pfam" id="PF13742"/>
    </source>
</evidence>
<organism evidence="9 10">
    <name type="scientific">Natranaerovirga hydrolytica</name>
    <dbReference type="NCBI Taxonomy" id="680378"/>
    <lineage>
        <taxon>Bacteria</taxon>
        <taxon>Bacillati</taxon>
        <taxon>Bacillota</taxon>
        <taxon>Clostridia</taxon>
        <taxon>Lachnospirales</taxon>
        <taxon>Natranaerovirgaceae</taxon>
        <taxon>Natranaerovirga</taxon>
    </lineage>
</organism>
<dbReference type="NCBIfam" id="TIGR00237">
    <property type="entry name" value="xseA"/>
    <property type="match status" value="1"/>
</dbReference>
<protein>
    <recommendedName>
        <fullName evidence="5">Exodeoxyribonuclease 7 large subunit</fullName>
        <ecNumber evidence="5">3.1.11.6</ecNumber>
    </recommendedName>
    <alternativeName>
        <fullName evidence="5">Exodeoxyribonuclease VII large subunit</fullName>
        <shortName evidence="5">Exonuclease VII large subunit</shortName>
    </alternativeName>
</protein>
<evidence type="ECO:0000256" key="5">
    <source>
        <dbReference type="HAMAP-Rule" id="MF_00378"/>
    </source>
</evidence>
<dbReference type="GO" id="GO:0003676">
    <property type="term" value="F:nucleic acid binding"/>
    <property type="evidence" value="ECO:0007669"/>
    <property type="project" value="InterPro"/>
</dbReference>
<dbReference type="AlphaFoldDB" id="A0A4R1MYI3"/>
<dbReference type="Pfam" id="PF13742">
    <property type="entry name" value="tRNA_anti_2"/>
    <property type="match status" value="1"/>
</dbReference>
<keyword evidence="2 5" id="KW-0540">Nuclease</keyword>
<dbReference type="PANTHER" id="PTHR30008:SF0">
    <property type="entry name" value="EXODEOXYRIBONUCLEASE 7 LARGE SUBUNIT"/>
    <property type="match status" value="1"/>
</dbReference>
<evidence type="ECO:0000256" key="2">
    <source>
        <dbReference type="ARBA" id="ARBA00022722"/>
    </source>
</evidence>
<dbReference type="EC" id="3.1.11.6" evidence="5"/>
<comment type="similarity">
    <text evidence="5 6">Belongs to the XseA family.</text>
</comment>
<dbReference type="GO" id="GO:0005737">
    <property type="term" value="C:cytoplasm"/>
    <property type="evidence" value="ECO:0007669"/>
    <property type="project" value="UniProtKB-SubCell"/>
</dbReference>
<name>A0A4R1MYI3_9FIRM</name>
<gene>
    <name evidence="5" type="primary">xseA</name>
    <name evidence="9" type="ORF">EDC19_0778</name>
</gene>
<feature type="domain" description="Exonuclease VII large subunit C-terminal" evidence="7">
    <location>
        <begin position="123"/>
        <end position="299"/>
    </location>
</feature>
<evidence type="ECO:0000313" key="10">
    <source>
        <dbReference type="Proteomes" id="UP000294545"/>
    </source>
</evidence>
<evidence type="ECO:0000256" key="6">
    <source>
        <dbReference type="RuleBase" id="RU004355"/>
    </source>
</evidence>
<keyword evidence="3 5" id="KW-0378">Hydrolase</keyword>
<evidence type="ECO:0000259" key="7">
    <source>
        <dbReference type="Pfam" id="PF02601"/>
    </source>
</evidence>
<dbReference type="Proteomes" id="UP000294545">
    <property type="component" value="Unassembled WGS sequence"/>
</dbReference>
<comment type="function">
    <text evidence="5">Bidirectionally degrades single-stranded DNA into large acid-insoluble oligonucleotides, which are then degraded further into small acid-soluble oligonucleotides.</text>
</comment>
<evidence type="ECO:0000313" key="9">
    <source>
        <dbReference type="EMBL" id="TCK98358.1"/>
    </source>
</evidence>
<dbReference type="GO" id="GO:0006308">
    <property type="term" value="P:DNA catabolic process"/>
    <property type="evidence" value="ECO:0007669"/>
    <property type="project" value="UniProtKB-UniRule"/>
</dbReference>
<comment type="subcellular location">
    <subcellularLocation>
        <location evidence="5 6">Cytoplasm</location>
    </subcellularLocation>
</comment>
<evidence type="ECO:0000256" key="1">
    <source>
        <dbReference type="ARBA" id="ARBA00022490"/>
    </source>
</evidence>
<dbReference type="HAMAP" id="MF_00378">
    <property type="entry name" value="Exonuc_7_L"/>
    <property type="match status" value="1"/>
</dbReference>
<dbReference type="EMBL" id="SMGQ01000011">
    <property type="protein sequence ID" value="TCK98358.1"/>
    <property type="molecule type" value="Genomic_DNA"/>
</dbReference>
<comment type="caution">
    <text evidence="9">The sequence shown here is derived from an EMBL/GenBank/DDBJ whole genome shotgun (WGS) entry which is preliminary data.</text>
</comment>
<evidence type="ECO:0000256" key="4">
    <source>
        <dbReference type="ARBA" id="ARBA00022839"/>
    </source>
</evidence>
<dbReference type="RefSeq" id="WP_132280784.1">
    <property type="nucleotide sequence ID" value="NZ_SMGQ01000011.1"/>
</dbReference>
<dbReference type="InterPro" id="IPR003753">
    <property type="entry name" value="Exonuc_VII_L"/>
</dbReference>
<evidence type="ECO:0000256" key="3">
    <source>
        <dbReference type="ARBA" id="ARBA00022801"/>
    </source>
</evidence>
<keyword evidence="1 5" id="KW-0963">Cytoplasm</keyword>
<dbReference type="InterPro" id="IPR025824">
    <property type="entry name" value="OB-fold_nuc-bd_dom"/>
</dbReference>
<keyword evidence="4 5" id="KW-0269">Exonuclease</keyword>
<comment type="subunit">
    <text evidence="5">Heterooligomer composed of large and small subunits.</text>
</comment>